<proteinExistence type="inferred from homology"/>
<evidence type="ECO:0000313" key="15">
    <source>
        <dbReference type="EMBL" id="MFC3194814.1"/>
    </source>
</evidence>
<dbReference type="PANTHER" id="PTHR43185:SF1">
    <property type="entry name" value="FE(2+) TRANSPORTER FEOB"/>
    <property type="match status" value="1"/>
</dbReference>
<feature type="domain" description="FeoB-type G" evidence="14">
    <location>
        <begin position="4"/>
        <end position="168"/>
    </location>
</feature>
<dbReference type="InterPro" id="IPR011642">
    <property type="entry name" value="Gate_dom"/>
</dbReference>
<evidence type="ECO:0000259" key="14">
    <source>
        <dbReference type="PROSITE" id="PS51711"/>
    </source>
</evidence>
<evidence type="ECO:0000256" key="12">
    <source>
        <dbReference type="NCBIfam" id="TIGR00437"/>
    </source>
</evidence>
<dbReference type="Pfam" id="PF07664">
    <property type="entry name" value="FeoB_C"/>
    <property type="match status" value="1"/>
</dbReference>
<comment type="similarity">
    <text evidence="13">Belongs to the TRAFAC class TrmE-Era-EngA-EngB-Septin-like GTPase superfamily. FeoB GTPase (TC 9.A.8) family.</text>
</comment>
<keyword evidence="8 13" id="KW-0408">Iron</keyword>
<feature type="transmembrane region" description="Helical" evidence="13">
    <location>
        <begin position="394"/>
        <end position="420"/>
    </location>
</feature>
<evidence type="ECO:0000256" key="13">
    <source>
        <dbReference type="RuleBase" id="RU362098"/>
    </source>
</evidence>
<dbReference type="InterPro" id="IPR027417">
    <property type="entry name" value="P-loop_NTPase"/>
</dbReference>
<gene>
    <name evidence="15" type="primary">feoB</name>
    <name evidence="15" type="ORF">ACFODZ_11240</name>
</gene>
<comment type="function">
    <text evidence="13">Probable transporter of a GTP-driven Fe(2+) uptake system.</text>
</comment>
<name>A0ABV7JA28_9GAMM</name>
<dbReference type="InterPro" id="IPR011640">
    <property type="entry name" value="Fe2_transport_prot_B_C"/>
</dbReference>
<dbReference type="PANTHER" id="PTHR43185">
    <property type="entry name" value="FERROUS IRON TRANSPORT PROTEIN B"/>
    <property type="match status" value="1"/>
</dbReference>
<feature type="transmembrane region" description="Helical" evidence="13">
    <location>
        <begin position="700"/>
        <end position="718"/>
    </location>
</feature>
<dbReference type="NCBIfam" id="TIGR00437">
    <property type="entry name" value="feoB"/>
    <property type="match status" value="1"/>
</dbReference>
<accession>A0ABV7JA28</accession>
<evidence type="ECO:0000256" key="8">
    <source>
        <dbReference type="ARBA" id="ARBA00023004"/>
    </source>
</evidence>
<dbReference type="Pfam" id="PF02421">
    <property type="entry name" value="FeoB_N"/>
    <property type="match status" value="1"/>
</dbReference>
<keyword evidence="4 13" id="KW-0410">Iron transport</keyword>
<dbReference type="RefSeq" id="WP_077410856.1">
    <property type="nucleotide sequence ID" value="NZ_JBHRTS010000005.1"/>
</dbReference>
<keyword evidence="11 13" id="KW-0472">Membrane</keyword>
<dbReference type="PROSITE" id="PS51711">
    <property type="entry name" value="G_FEOB"/>
    <property type="match status" value="1"/>
</dbReference>
<dbReference type="EMBL" id="JBHRTS010000005">
    <property type="protein sequence ID" value="MFC3194814.1"/>
    <property type="molecule type" value="Genomic_DNA"/>
</dbReference>
<feature type="transmembrane region" description="Helical" evidence="13">
    <location>
        <begin position="426"/>
        <end position="446"/>
    </location>
</feature>
<evidence type="ECO:0000256" key="11">
    <source>
        <dbReference type="ARBA" id="ARBA00023136"/>
    </source>
</evidence>
<evidence type="ECO:0000256" key="6">
    <source>
        <dbReference type="ARBA" id="ARBA00022741"/>
    </source>
</evidence>
<comment type="caution">
    <text evidence="15">The sequence shown here is derived from an EMBL/GenBank/DDBJ whole genome shotgun (WGS) entry which is preliminary data.</text>
</comment>
<dbReference type="CDD" id="cd01879">
    <property type="entry name" value="FeoB"/>
    <property type="match status" value="1"/>
</dbReference>
<keyword evidence="2 13" id="KW-0813">Transport</keyword>
<dbReference type="InterPro" id="IPR050860">
    <property type="entry name" value="FeoB_GTPase"/>
</dbReference>
<organism evidence="15 16">
    <name type="scientific">Marinicella sediminis</name>
    <dbReference type="NCBI Taxonomy" id="1792834"/>
    <lineage>
        <taxon>Bacteria</taxon>
        <taxon>Pseudomonadati</taxon>
        <taxon>Pseudomonadota</taxon>
        <taxon>Gammaproteobacteria</taxon>
        <taxon>Lysobacterales</taxon>
        <taxon>Marinicellaceae</taxon>
        <taxon>Marinicella</taxon>
    </lineage>
</organism>
<keyword evidence="7 13" id="KW-1133">Transmembrane helix</keyword>
<evidence type="ECO:0000313" key="16">
    <source>
        <dbReference type="Proteomes" id="UP001595533"/>
    </source>
</evidence>
<keyword evidence="9" id="KW-0406">Ion transport</keyword>
<keyword evidence="10 13" id="KW-0342">GTP-binding</keyword>
<evidence type="ECO:0000256" key="7">
    <source>
        <dbReference type="ARBA" id="ARBA00022989"/>
    </source>
</evidence>
<feature type="transmembrane region" description="Helical" evidence="13">
    <location>
        <begin position="668"/>
        <end position="688"/>
    </location>
</feature>
<evidence type="ECO:0000256" key="3">
    <source>
        <dbReference type="ARBA" id="ARBA00022475"/>
    </source>
</evidence>
<sequence>MNQPAKVALIGNPNSGKTTLFNALAGQNKKTGNWAGVTVSESKARLVRHNTQFELVDLPGIYGLSLAELSQDELVVKQAIDKDDIDLYVNVLNATNLERGLFLTTEILDLDKPTILVLNMDDERAASGKDLDTIKLAELTGCVVLTTTAIKNVGMVALFDAIAAQLSSAAAPDHQHTELPDDIDLPEAKTRAAAIKRYVRSSEQIIGDSKRIFEARFQQSLEMARAVTRQASAGATPSSKSATFSRVDRWLTSPFSGSLAFMLAMYLMFFFAINVADVFIDFFDIATGAIFIDGTKQLLNAMHAPDWLAVILADGVGAGIQTVATFIPVIGFLFLFLTLLEESGYMVRAAFVMNNWLQKIGLSGKAFVPLIVSFGCNVPAVMATRQLARKDERIITTLMAPFMSCGARLSVYALFVAAFFTEHAALIVLSLYLTGIVVAIATGLLMRKTILPGEPDPFVIELPKWRFPGVKFIVRSTWHKLRGFIVDAGKIIIIIVLILQIISSMGRDFSWGNEDVDESLLAAGSQLATPLFAPMGIDEDNWPAVVGLFTGLLAKEVMVGSLDAIYSKSVDDSEATIGEQLQEALQSIPDKAAGLADALIDPLGLSLTEIDAVESMAENQGVSSQLFGILQDKFTSAWAAYAYLLFVLLYFPCVTVVATIAKESGKKWAVFSATYSTAIAYLIASSFYQVVTFNTQPLFAGLWLTGCLAALVIFYLLLKRHANKQTQRVIPLNIQ</sequence>
<dbReference type="Gene3D" id="3.40.50.300">
    <property type="entry name" value="P-loop containing nucleotide triphosphate hydrolases"/>
    <property type="match status" value="1"/>
</dbReference>
<dbReference type="InterPro" id="IPR003373">
    <property type="entry name" value="Fe2_transport_prot-B"/>
</dbReference>
<dbReference type="Proteomes" id="UP001595533">
    <property type="component" value="Unassembled WGS sequence"/>
</dbReference>
<comment type="subcellular location">
    <subcellularLocation>
        <location evidence="13">Cell inner membrane</location>
        <topology evidence="13">Multi-pass membrane protein</topology>
    </subcellularLocation>
    <subcellularLocation>
        <location evidence="1">Cell membrane</location>
        <topology evidence="1">Multi-pass membrane protein</topology>
    </subcellularLocation>
</comment>
<keyword evidence="6" id="KW-0547">Nucleotide-binding</keyword>
<dbReference type="SUPFAM" id="SSF52540">
    <property type="entry name" value="P-loop containing nucleoside triphosphate hydrolases"/>
    <property type="match status" value="1"/>
</dbReference>
<keyword evidence="3" id="KW-1003">Cell membrane</keyword>
<protein>
    <recommendedName>
        <fullName evidence="12 13">Ferrous iron transport protein B</fullName>
    </recommendedName>
</protein>
<feature type="transmembrane region" description="Helical" evidence="13">
    <location>
        <begin position="250"/>
        <end position="272"/>
    </location>
</feature>
<reference evidence="16" key="1">
    <citation type="journal article" date="2019" name="Int. J. Syst. Evol. Microbiol.">
        <title>The Global Catalogue of Microorganisms (GCM) 10K type strain sequencing project: providing services to taxonomists for standard genome sequencing and annotation.</title>
        <authorList>
            <consortium name="The Broad Institute Genomics Platform"/>
            <consortium name="The Broad Institute Genome Sequencing Center for Infectious Disease"/>
            <person name="Wu L."/>
            <person name="Ma J."/>
        </authorList>
    </citation>
    <scope>NUCLEOTIDE SEQUENCE [LARGE SCALE GENOMIC DNA]</scope>
    <source>
        <strain evidence="16">KCTC 42953</strain>
    </source>
</reference>
<evidence type="ECO:0000256" key="10">
    <source>
        <dbReference type="ARBA" id="ARBA00023134"/>
    </source>
</evidence>
<dbReference type="InterPro" id="IPR030389">
    <property type="entry name" value="G_FEOB_dom"/>
</dbReference>
<keyword evidence="5 13" id="KW-0812">Transmembrane</keyword>
<feature type="transmembrane region" description="Helical" evidence="13">
    <location>
        <begin position="307"/>
        <end position="340"/>
    </location>
</feature>
<evidence type="ECO:0000256" key="4">
    <source>
        <dbReference type="ARBA" id="ARBA00022496"/>
    </source>
</evidence>
<evidence type="ECO:0000256" key="1">
    <source>
        <dbReference type="ARBA" id="ARBA00004651"/>
    </source>
</evidence>
<keyword evidence="16" id="KW-1185">Reference proteome</keyword>
<feature type="transmembrane region" description="Helical" evidence="13">
    <location>
        <begin position="481"/>
        <end position="502"/>
    </location>
</feature>
<evidence type="ECO:0000256" key="5">
    <source>
        <dbReference type="ARBA" id="ARBA00022692"/>
    </source>
</evidence>
<feature type="transmembrane region" description="Helical" evidence="13">
    <location>
        <begin position="640"/>
        <end position="661"/>
    </location>
</feature>
<evidence type="ECO:0000256" key="2">
    <source>
        <dbReference type="ARBA" id="ARBA00022448"/>
    </source>
</evidence>
<evidence type="ECO:0000256" key="9">
    <source>
        <dbReference type="ARBA" id="ARBA00023065"/>
    </source>
</evidence>
<dbReference type="Pfam" id="PF07670">
    <property type="entry name" value="Gate"/>
    <property type="match status" value="2"/>
</dbReference>